<dbReference type="InterPro" id="IPR006384">
    <property type="entry name" value="HAD_hydro_PyrdxlP_Pase-like"/>
</dbReference>
<dbReference type="Proteomes" id="UP000245884">
    <property type="component" value="Unassembled WGS sequence"/>
</dbReference>
<proteinExistence type="predicted"/>
<evidence type="ECO:0000313" key="3">
    <source>
        <dbReference type="Proteomes" id="UP000245884"/>
    </source>
</evidence>
<dbReference type="InterPro" id="IPR023214">
    <property type="entry name" value="HAD_sf"/>
</dbReference>
<dbReference type="InterPro" id="IPR036412">
    <property type="entry name" value="HAD-like_sf"/>
</dbReference>
<reference evidence="2 3" key="1">
    <citation type="journal article" date="2018" name="Mol. Biol. Evol.">
        <title>Broad Genomic Sampling Reveals a Smut Pathogenic Ancestry of the Fungal Clade Ustilaginomycotina.</title>
        <authorList>
            <person name="Kijpornyongpan T."/>
            <person name="Mondo S.J."/>
            <person name="Barry K."/>
            <person name="Sandor L."/>
            <person name="Lee J."/>
            <person name="Lipzen A."/>
            <person name="Pangilinan J."/>
            <person name="LaButti K."/>
            <person name="Hainaut M."/>
            <person name="Henrissat B."/>
            <person name="Grigoriev I.V."/>
            <person name="Spatafora J.W."/>
            <person name="Aime M.C."/>
        </authorList>
    </citation>
    <scope>NUCLEOTIDE SEQUENCE [LARGE SCALE GENOMIC DNA]</scope>
    <source>
        <strain evidence="2 3">MCA 5214</strain>
    </source>
</reference>
<dbReference type="SUPFAM" id="SSF56784">
    <property type="entry name" value="HAD-like"/>
    <property type="match status" value="1"/>
</dbReference>
<dbReference type="GO" id="GO:0016791">
    <property type="term" value="F:phosphatase activity"/>
    <property type="evidence" value="ECO:0007669"/>
    <property type="project" value="InterPro"/>
</dbReference>
<dbReference type="Gene3D" id="3.90.1470.20">
    <property type="match status" value="1"/>
</dbReference>
<protein>
    <recommendedName>
        <fullName evidence="4">HAD-like protein</fullName>
    </recommendedName>
</protein>
<gene>
    <name evidence="2" type="ORF">BDZ90DRAFT_234861</name>
</gene>
<sequence length="259" mass="29415">MSNPMFGPDEAKYKDCKQIVITDFDGTITLLDSNDHMVDTVGMGYTERRKINVEIINERVSYLEGFRTMLESVKRPFPEMLELVKRDVKLDPGFKDFYAYAKANNIPVVVVSSGMVPVIRAIFSNLIGEEEANKIDIIANEVEFTDPEKKGDTWKLVYRHPDNHFGHDKSKSILPYRNLPNPPLITFAGDGISDMSAAAHADILFVKEKQDNDLKIYCDNKGIKYTLFDSWKVVKTMFEDIASGKINVDDLRKKPEPVA</sequence>
<name>A0A316UKX6_9BASI</name>
<dbReference type="PANTHER" id="PTHR28181">
    <property type="entry name" value="UPF0655 PROTEIN YCR015C"/>
    <property type="match status" value="1"/>
</dbReference>
<dbReference type="NCBIfam" id="TIGR01489">
    <property type="entry name" value="DKMTPPase-SF"/>
    <property type="match status" value="1"/>
</dbReference>
<dbReference type="Pfam" id="PF12710">
    <property type="entry name" value="HAD"/>
    <property type="match status" value="1"/>
</dbReference>
<dbReference type="AlphaFoldDB" id="A0A316UKX6"/>
<evidence type="ECO:0000313" key="2">
    <source>
        <dbReference type="EMBL" id="PWN24583.1"/>
    </source>
</evidence>
<dbReference type="Gene3D" id="3.40.50.1000">
    <property type="entry name" value="HAD superfamily/HAD-like"/>
    <property type="match status" value="1"/>
</dbReference>
<keyword evidence="3" id="KW-1185">Reference proteome</keyword>
<organism evidence="2 3">
    <name type="scientific">Jaminaea rosea</name>
    <dbReference type="NCBI Taxonomy" id="1569628"/>
    <lineage>
        <taxon>Eukaryota</taxon>
        <taxon>Fungi</taxon>
        <taxon>Dikarya</taxon>
        <taxon>Basidiomycota</taxon>
        <taxon>Ustilaginomycotina</taxon>
        <taxon>Exobasidiomycetes</taxon>
        <taxon>Microstromatales</taxon>
        <taxon>Microstromatales incertae sedis</taxon>
        <taxon>Jaminaea</taxon>
    </lineage>
</organism>
<dbReference type="RefSeq" id="XP_025359195.1">
    <property type="nucleotide sequence ID" value="XM_025507171.1"/>
</dbReference>
<dbReference type="EMBL" id="KZ819680">
    <property type="protein sequence ID" value="PWN24583.1"/>
    <property type="molecule type" value="Genomic_DNA"/>
</dbReference>
<dbReference type="InterPro" id="IPR050849">
    <property type="entry name" value="HAD-like_hydrolase_phosphatase"/>
</dbReference>
<dbReference type="GeneID" id="37028994"/>
<evidence type="ECO:0008006" key="4">
    <source>
        <dbReference type="Google" id="ProtNLM"/>
    </source>
</evidence>
<accession>A0A316UKX6</accession>
<keyword evidence="1" id="KW-0378">Hydrolase</keyword>
<dbReference type="PANTHER" id="PTHR28181:SF2">
    <property type="entry name" value="PHOSPHORIC MONOESTER HYDROLASE"/>
    <property type="match status" value="1"/>
</dbReference>
<dbReference type="NCBIfam" id="TIGR01488">
    <property type="entry name" value="HAD-SF-IB"/>
    <property type="match status" value="1"/>
</dbReference>
<dbReference type="OrthoDB" id="10014216at2759"/>
<evidence type="ECO:0000256" key="1">
    <source>
        <dbReference type="ARBA" id="ARBA00022801"/>
    </source>
</evidence>